<sequence length="285" mass="32972">MKKITIQTAKKIQRLILGESIPLGQLKNAIINQMIDDGVLNIKLQGRSKKTVFVLTPEAVTNYLHNEMGIHDLGVYIRNLESGTTRAENIIASSDSKSSVVRTFKGFLVNCVAPIEAEMHNKALVIAPQEGTYTYIHDYESFHIPSETVVVGIENPENFRYIQQQISLFDHKSILFVSRYPQSKDLIRWLQQGDNSYIHFGDFDFEGIRIFRDEYFKYLGDRASFFIPQNIEDLIQRYGNKTLYDKQFRSTSSLNLNEEVAQLIDLFHQYKRCLEQEIFISLSKE</sequence>
<dbReference type="Proteomes" id="UP000826212">
    <property type="component" value="Chromosome"/>
</dbReference>
<keyword evidence="2" id="KW-1185">Reference proteome</keyword>
<accession>A0AC61NKD5</accession>
<reference evidence="1" key="1">
    <citation type="submission" date="2021-08" db="EMBL/GenBank/DDBJ databases">
        <title>Novel anaerobic bacterium isolated from sea squirt in East Sea, Republic of Korea.</title>
        <authorList>
            <person name="Nguyen T.H."/>
            <person name="Li Z."/>
            <person name="Lee Y.-J."/>
            <person name="Ko J."/>
            <person name="Kim S.-G."/>
        </authorList>
    </citation>
    <scope>NUCLEOTIDE SEQUENCE</scope>
    <source>
        <strain evidence="1">KCTC 25031</strain>
    </source>
</reference>
<protein>
    <submittedName>
        <fullName evidence="1">Uncharacterized protein</fullName>
    </submittedName>
</protein>
<proteinExistence type="predicted"/>
<organism evidence="1 2">
    <name type="scientific">Halosquirtibacter laminarini</name>
    <dbReference type="NCBI Taxonomy" id="3374600"/>
    <lineage>
        <taxon>Bacteria</taxon>
        <taxon>Pseudomonadati</taxon>
        <taxon>Bacteroidota</taxon>
        <taxon>Bacteroidia</taxon>
        <taxon>Marinilabiliales</taxon>
        <taxon>Prolixibacteraceae</taxon>
        <taxon>Halosquirtibacter</taxon>
    </lineage>
</organism>
<name>A0AC61NKD5_9BACT</name>
<evidence type="ECO:0000313" key="1">
    <source>
        <dbReference type="EMBL" id="QZE14985.1"/>
    </source>
</evidence>
<evidence type="ECO:0000313" key="2">
    <source>
        <dbReference type="Proteomes" id="UP000826212"/>
    </source>
</evidence>
<dbReference type="EMBL" id="CP081303">
    <property type="protein sequence ID" value="QZE14985.1"/>
    <property type="molecule type" value="Genomic_DNA"/>
</dbReference>
<gene>
    <name evidence="1" type="ORF">K4L44_03925</name>
</gene>